<keyword evidence="12" id="KW-1185">Reference proteome</keyword>
<name>A0A2M8W0D2_9RHOB</name>
<keyword evidence="6 11" id="KW-0830">Ubiquinone</keyword>
<dbReference type="Proteomes" id="UP000228531">
    <property type="component" value="Unassembled WGS sequence"/>
</dbReference>
<evidence type="ECO:0000256" key="4">
    <source>
        <dbReference type="ARBA" id="ARBA00023053"/>
    </source>
</evidence>
<proteinExistence type="predicted"/>
<evidence type="ECO:0000259" key="9">
    <source>
        <dbReference type="Pfam" id="PF11973"/>
    </source>
</evidence>
<dbReference type="Pfam" id="PF05896">
    <property type="entry name" value="NQRA_N"/>
    <property type="match status" value="1"/>
</dbReference>
<dbReference type="InterPro" id="IPR022615">
    <property type="entry name" value="NqrA_C_domain"/>
</dbReference>
<evidence type="ECO:0000256" key="3">
    <source>
        <dbReference type="ARBA" id="ARBA00023027"/>
    </source>
</evidence>
<evidence type="ECO:0000313" key="11">
    <source>
        <dbReference type="EMBL" id="PJI84372.1"/>
    </source>
</evidence>
<accession>A0A2M8W0D2</accession>
<dbReference type="EMBL" id="PGTY01000004">
    <property type="protein sequence ID" value="PJI84372.1"/>
    <property type="molecule type" value="Genomic_DNA"/>
</dbReference>
<dbReference type="Pfam" id="PF11973">
    <property type="entry name" value="NQRA_SLBB"/>
    <property type="match status" value="1"/>
</dbReference>
<feature type="domain" description="NqrA N-terminal barrel-sandwich hybrid" evidence="8">
    <location>
        <begin position="17"/>
        <end position="94"/>
    </location>
</feature>
<evidence type="ECO:0000256" key="2">
    <source>
        <dbReference type="ARBA" id="ARBA00022967"/>
    </source>
</evidence>
<dbReference type="PANTHER" id="PTHR37839:SF1">
    <property type="entry name" value="NA(+)-TRANSLOCATING NADH-QUINONE REDUCTASE SUBUNIT A"/>
    <property type="match status" value="1"/>
</dbReference>
<evidence type="ECO:0000256" key="7">
    <source>
        <dbReference type="ARBA" id="ARBA00023201"/>
    </source>
</evidence>
<keyword evidence="1" id="KW-0813">Transport</keyword>
<dbReference type="InterPro" id="IPR056147">
    <property type="entry name" value="NQRA_N"/>
</dbReference>
<keyword evidence="7" id="KW-0739">Sodium transport</keyword>
<feature type="domain" description="Na(+)-translocating NADH-quinone reductase subunit A C-terminal" evidence="9">
    <location>
        <begin position="259"/>
        <end position="294"/>
    </location>
</feature>
<keyword evidence="2" id="KW-1278">Translocase</keyword>
<evidence type="ECO:0000259" key="10">
    <source>
        <dbReference type="Pfam" id="PF24836"/>
    </source>
</evidence>
<dbReference type="GO" id="GO:0006814">
    <property type="term" value="P:sodium ion transport"/>
    <property type="evidence" value="ECO:0007669"/>
    <property type="project" value="UniProtKB-KW"/>
</dbReference>
<sequence>MHYQIRQGYWRSDTDAPVRAIDDIGLPGSTAVVGADFPGLRPTFLVAQGDEVTAGQVLFTDRNHSQIAHVAPCAGTVAQLEYGPRRTLSACVIKPVGKTTSAAQQVTPLDDSTDVSVRHVLQGRGMWPAFRTRPFGRTPAPDDRPFAIFVNAVQGAAAPDPHVVLDGRMEMFAKGADVLTKLTDGLVHVCQSKGAPLCPVTNRVRVTTFGGTMASALAGTHIDRLCPVQSGRQVWTVGYQDVVAIGHLFATGQYAADRVVAVGGPLLESPKLVRTILGARIADITANHIADGANPVFRSGTPLNAHEAVFLGRFDMQVTATPRPVSKVQASWKSWLSFTQGALIPTASLDRALAPRVLSVPLMRALSVGDSDAARRLGCLALVEEDVAILCRLCTSGADYRVLLRHVLDELMEDAA</sequence>
<dbReference type="GO" id="GO:0016655">
    <property type="term" value="F:oxidoreductase activity, acting on NAD(P)H, quinone or similar compound as acceptor"/>
    <property type="evidence" value="ECO:0007669"/>
    <property type="project" value="InterPro"/>
</dbReference>
<comment type="caution">
    <text evidence="11">The sequence shown here is derived from an EMBL/GenBank/DDBJ whole genome shotgun (WGS) entry which is preliminary data.</text>
</comment>
<evidence type="ECO:0000313" key="12">
    <source>
        <dbReference type="Proteomes" id="UP000228531"/>
    </source>
</evidence>
<dbReference type="PANTHER" id="PTHR37839">
    <property type="entry name" value="NA(+)-TRANSLOCATING NADH-QUINONE REDUCTASE SUBUNIT A"/>
    <property type="match status" value="1"/>
</dbReference>
<keyword evidence="3" id="KW-0520">NAD</keyword>
<gene>
    <name evidence="11" type="ORF">BC777_3430</name>
</gene>
<evidence type="ECO:0000259" key="8">
    <source>
        <dbReference type="Pfam" id="PF05896"/>
    </source>
</evidence>
<protein>
    <submittedName>
        <fullName evidence="11">Na+-transporting NADH:ubiquinone oxidoreductase subunit A</fullName>
    </submittedName>
</protein>
<feature type="domain" description="NqrA second alpha/beta" evidence="10">
    <location>
        <begin position="116"/>
        <end position="253"/>
    </location>
</feature>
<dbReference type="RefSeq" id="WP_168769202.1">
    <property type="nucleotide sequence ID" value="NZ_PGTY01000004.1"/>
</dbReference>
<keyword evidence="5" id="KW-0406">Ion transport</keyword>
<reference evidence="11 12" key="1">
    <citation type="submission" date="2017-11" db="EMBL/GenBank/DDBJ databases">
        <title>Genomic Encyclopedia of Archaeal and Bacterial Type Strains, Phase II (KMG-II): From Individual Species to Whole Genera.</title>
        <authorList>
            <person name="Goeker M."/>
        </authorList>
    </citation>
    <scope>NUCLEOTIDE SEQUENCE [LARGE SCALE GENOMIC DNA]</scope>
    <source>
        <strain evidence="11 12">DSM 29128</strain>
    </source>
</reference>
<organism evidence="11 12">
    <name type="scientific">Yoonia maricola</name>
    <dbReference type="NCBI Taxonomy" id="420999"/>
    <lineage>
        <taxon>Bacteria</taxon>
        <taxon>Pseudomonadati</taxon>
        <taxon>Pseudomonadota</taxon>
        <taxon>Alphaproteobacteria</taxon>
        <taxon>Rhodobacterales</taxon>
        <taxon>Paracoccaceae</taxon>
        <taxon>Yoonia</taxon>
    </lineage>
</organism>
<dbReference type="Pfam" id="PF24836">
    <property type="entry name" value="NQRA_2nd"/>
    <property type="match status" value="1"/>
</dbReference>
<evidence type="ECO:0000256" key="5">
    <source>
        <dbReference type="ARBA" id="ARBA00023065"/>
    </source>
</evidence>
<dbReference type="InterPro" id="IPR008703">
    <property type="entry name" value="NqrA"/>
</dbReference>
<dbReference type="InterPro" id="IPR056148">
    <property type="entry name" value="NQRA_2nd"/>
</dbReference>
<keyword evidence="4" id="KW-0915">Sodium</keyword>
<evidence type="ECO:0000256" key="6">
    <source>
        <dbReference type="ARBA" id="ARBA00023075"/>
    </source>
</evidence>
<dbReference type="AlphaFoldDB" id="A0A2M8W0D2"/>
<evidence type="ECO:0000256" key="1">
    <source>
        <dbReference type="ARBA" id="ARBA00022448"/>
    </source>
</evidence>